<feature type="non-terminal residue" evidence="2">
    <location>
        <position position="101"/>
    </location>
</feature>
<evidence type="ECO:0000313" key="3">
    <source>
        <dbReference type="Proteomes" id="UP001341840"/>
    </source>
</evidence>
<evidence type="ECO:0000256" key="1">
    <source>
        <dbReference type="SAM" id="MobiDB-lite"/>
    </source>
</evidence>
<gene>
    <name evidence="2" type="ORF">PIB30_105452</name>
</gene>
<protein>
    <submittedName>
        <fullName evidence="2">Uncharacterized protein</fullName>
    </submittedName>
</protein>
<comment type="caution">
    <text evidence="2">The sequence shown here is derived from an EMBL/GenBank/DDBJ whole genome shotgun (WGS) entry which is preliminary data.</text>
</comment>
<accession>A0ABU6YZY6</accession>
<feature type="compositionally biased region" description="Acidic residues" evidence="1">
    <location>
        <begin position="45"/>
        <end position="66"/>
    </location>
</feature>
<sequence length="101" mass="11726">MFRRGLKSWELIPPSEGLMCDGNEVVGNGVSGGIPAQVDESKGIEEEDKKEEEEEEEEDPEEDPFEEEMHVAPRAMDMDAYEDYLKYLEELRRHHEYSPVH</sequence>
<organism evidence="2 3">
    <name type="scientific">Stylosanthes scabra</name>
    <dbReference type="NCBI Taxonomy" id="79078"/>
    <lineage>
        <taxon>Eukaryota</taxon>
        <taxon>Viridiplantae</taxon>
        <taxon>Streptophyta</taxon>
        <taxon>Embryophyta</taxon>
        <taxon>Tracheophyta</taxon>
        <taxon>Spermatophyta</taxon>
        <taxon>Magnoliopsida</taxon>
        <taxon>eudicotyledons</taxon>
        <taxon>Gunneridae</taxon>
        <taxon>Pentapetalae</taxon>
        <taxon>rosids</taxon>
        <taxon>fabids</taxon>
        <taxon>Fabales</taxon>
        <taxon>Fabaceae</taxon>
        <taxon>Papilionoideae</taxon>
        <taxon>50 kb inversion clade</taxon>
        <taxon>dalbergioids sensu lato</taxon>
        <taxon>Dalbergieae</taxon>
        <taxon>Pterocarpus clade</taxon>
        <taxon>Stylosanthes</taxon>
    </lineage>
</organism>
<evidence type="ECO:0000313" key="2">
    <source>
        <dbReference type="EMBL" id="MED6214663.1"/>
    </source>
</evidence>
<proteinExistence type="predicted"/>
<dbReference type="Proteomes" id="UP001341840">
    <property type="component" value="Unassembled WGS sequence"/>
</dbReference>
<dbReference type="EMBL" id="JASCZI010245531">
    <property type="protein sequence ID" value="MED6214663.1"/>
    <property type="molecule type" value="Genomic_DNA"/>
</dbReference>
<name>A0ABU6YZY6_9FABA</name>
<feature type="region of interest" description="Disordered" evidence="1">
    <location>
        <begin position="28"/>
        <end position="76"/>
    </location>
</feature>
<reference evidence="2 3" key="1">
    <citation type="journal article" date="2023" name="Plants (Basel)">
        <title>Bridging the Gap: Combining Genomics and Transcriptomics Approaches to Understand Stylosanthes scabra, an Orphan Legume from the Brazilian Caatinga.</title>
        <authorList>
            <person name="Ferreira-Neto J.R.C."/>
            <person name="da Silva M.D."/>
            <person name="Binneck E."/>
            <person name="de Melo N.F."/>
            <person name="da Silva R.H."/>
            <person name="de Melo A.L.T.M."/>
            <person name="Pandolfi V."/>
            <person name="Bustamante F.O."/>
            <person name="Brasileiro-Vidal A.C."/>
            <person name="Benko-Iseppon A.M."/>
        </authorList>
    </citation>
    <scope>NUCLEOTIDE SEQUENCE [LARGE SCALE GENOMIC DNA]</scope>
    <source>
        <tissue evidence="2">Leaves</tissue>
    </source>
</reference>
<keyword evidence="3" id="KW-1185">Reference proteome</keyword>